<reference evidence="4" key="1">
    <citation type="journal article" date="2005" name="Nature">
        <title>The map-based sequence of the rice genome.</title>
        <authorList>
            <consortium name="International rice genome sequencing project (IRGSP)"/>
            <person name="Matsumoto T."/>
            <person name="Wu J."/>
            <person name="Kanamori H."/>
            <person name="Katayose Y."/>
            <person name="Fujisawa M."/>
            <person name="Namiki N."/>
            <person name="Mizuno H."/>
            <person name="Yamamoto K."/>
            <person name="Antonio B.A."/>
            <person name="Baba T."/>
            <person name="Sakata K."/>
            <person name="Nagamura Y."/>
            <person name="Aoki H."/>
            <person name="Arikawa K."/>
            <person name="Arita K."/>
            <person name="Bito T."/>
            <person name="Chiden Y."/>
            <person name="Fujitsuka N."/>
            <person name="Fukunaka R."/>
            <person name="Hamada M."/>
            <person name="Harada C."/>
            <person name="Hayashi A."/>
            <person name="Hijishita S."/>
            <person name="Honda M."/>
            <person name="Hosokawa S."/>
            <person name="Ichikawa Y."/>
            <person name="Idonuma A."/>
            <person name="Iijima M."/>
            <person name="Ikeda M."/>
            <person name="Ikeno M."/>
            <person name="Ito K."/>
            <person name="Ito S."/>
            <person name="Ito T."/>
            <person name="Ito Y."/>
            <person name="Ito Y."/>
            <person name="Iwabuchi A."/>
            <person name="Kamiya K."/>
            <person name="Karasawa W."/>
            <person name="Kurita K."/>
            <person name="Katagiri S."/>
            <person name="Kikuta A."/>
            <person name="Kobayashi H."/>
            <person name="Kobayashi N."/>
            <person name="Machita K."/>
            <person name="Maehara T."/>
            <person name="Masukawa M."/>
            <person name="Mizubayashi T."/>
            <person name="Mukai Y."/>
            <person name="Nagasaki H."/>
            <person name="Nagata Y."/>
            <person name="Naito S."/>
            <person name="Nakashima M."/>
            <person name="Nakama Y."/>
            <person name="Nakamichi Y."/>
            <person name="Nakamura M."/>
            <person name="Meguro A."/>
            <person name="Negishi M."/>
            <person name="Ohta I."/>
            <person name="Ohta T."/>
            <person name="Okamoto M."/>
            <person name="Ono N."/>
            <person name="Saji S."/>
            <person name="Sakaguchi M."/>
            <person name="Sakai K."/>
            <person name="Shibata M."/>
            <person name="Shimokawa T."/>
            <person name="Song J."/>
            <person name="Takazaki Y."/>
            <person name="Terasawa K."/>
            <person name="Tsugane M."/>
            <person name="Tsuji K."/>
            <person name="Ueda S."/>
            <person name="Waki K."/>
            <person name="Yamagata H."/>
            <person name="Yamamoto M."/>
            <person name="Yamamoto S."/>
            <person name="Yamane H."/>
            <person name="Yoshiki S."/>
            <person name="Yoshihara R."/>
            <person name="Yukawa K."/>
            <person name="Zhong H."/>
            <person name="Yano M."/>
            <person name="Yuan Q."/>
            <person name="Ouyang S."/>
            <person name="Liu J."/>
            <person name="Jones K.M."/>
            <person name="Gansberger K."/>
            <person name="Moffat K."/>
            <person name="Hill J."/>
            <person name="Bera J."/>
            <person name="Fadrosh D."/>
            <person name="Jin S."/>
            <person name="Johri S."/>
            <person name="Kim M."/>
            <person name="Overton L."/>
            <person name="Reardon M."/>
            <person name="Tsitrin T."/>
            <person name="Vuong H."/>
            <person name="Weaver B."/>
            <person name="Ciecko A."/>
            <person name="Tallon L."/>
            <person name="Jackson J."/>
            <person name="Pai G."/>
            <person name="Aken S.V."/>
            <person name="Utterback T."/>
            <person name="Reidmuller S."/>
            <person name="Feldblyum T."/>
            <person name="Hsiao J."/>
            <person name="Zismann V."/>
            <person name="Iobst S."/>
            <person name="de Vazeille A.R."/>
            <person name="Buell C.R."/>
            <person name="Ying K."/>
            <person name="Li Y."/>
            <person name="Lu T."/>
            <person name="Huang Y."/>
            <person name="Zhao Q."/>
            <person name="Feng Q."/>
            <person name="Zhang L."/>
            <person name="Zhu J."/>
            <person name="Weng Q."/>
            <person name="Mu J."/>
            <person name="Lu Y."/>
            <person name="Fan D."/>
            <person name="Liu Y."/>
            <person name="Guan J."/>
            <person name="Zhang Y."/>
            <person name="Yu S."/>
            <person name="Liu X."/>
            <person name="Zhang Y."/>
            <person name="Hong G."/>
            <person name="Han B."/>
            <person name="Choisne N."/>
            <person name="Demange N."/>
            <person name="Orjeda G."/>
            <person name="Samain S."/>
            <person name="Cattolico L."/>
            <person name="Pelletier E."/>
            <person name="Couloux A."/>
            <person name="Segurens B."/>
            <person name="Wincker P."/>
            <person name="D'Hont A."/>
            <person name="Scarpelli C."/>
            <person name="Weissenbach J."/>
            <person name="Salanoubat M."/>
            <person name="Quetier F."/>
            <person name="Yu Y."/>
            <person name="Kim H.R."/>
            <person name="Rambo T."/>
            <person name="Currie J."/>
            <person name="Collura K."/>
            <person name="Luo M."/>
            <person name="Yang T."/>
            <person name="Ammiraju J.S.S."/>
            <person name="Engler F."/>
            <person name="Soderlund C."/>
            <person name="Wing R.A."/>
            <person name="Palmer L.E."/>
            <person name="de la Bastide M."/>
            <person name="Spiegel L."/>
            <person name="Nascimento L."/>
            <person name="Zutavern T."/>
            <person name="O'Shaughnessy A."/>
            <person name="Dike S."/>
            <person name="Dedhia N."/>
            <person name="Preston R."/>
            <person name="Balija V."/>
            <person name="McCombie W.R."/>
            <person name="Chow T."/>
            <person name="Chen H."/>
            <person name="Chung M."/>
            <person name="Chen C."/>
            <person name="Shaw J."/>
            <person name="Wu H."/>
            <person name="Hsiao K."/>
            <person name="Chao Y."/>
            <person name="Chu M."/>
            <person name="Cheng C."/>
            <person name="Hour A."/>
            <person name="Lee P."/>
            <person name="Lin S."/>
            <person name="Lin Y."/>
            <person name="Liou J."/>
            <person name="Liu S."/>
            <person name="Hsing Y."/>
            <person name="Raghuvanshi S."/>
            <person name="Mohanty A."/>
            <person name="Bharti A.K."/>
            <person name="Gaur A."/>
            <person name="Gupta V."/>
            <person name="Kumar D."/>
            <person name="Ravi V."/>
            <person name="Vij S."/>
            <person name="Kapur A."/>
            <person name="Khurana P."/>
            <person name="Khurana P."/>
            <person name="Khurana J.P."/>
            <person name="Tyagi A.K."/>
            <person name="Gaikwad K."/>
            <person name="Singh A."/>
            <person name="Dalal V."/>
            <person name="Srivastava S."/>
            <person name="Dixit A."/>
            <person name="Pal A.K."/>
            <person name="Ghazi I.A."/>
            <person name="Yadav M."/>
            <person name="Pandit A."/>
            <person name="Bhargava A."/>
            <person name="Sureshbabu K."/>
            <person name="Batra K."/>
            <person name="Sharma T.R."/>
            <person name="Mohapatra T."/>
            <person name="Singh N.K."/>
            <person name="Messing J."/>
            <person name="Nelson A.B."/>
            <person name="Fuks G."/>
            <person name="Kavchok S."/>
            <person name="Keizer G."/>
            <person name="Linton E."/>
            <person name="Llaca V."/>
            <person name="Song R."/>
            <person name="Tanyolac B."/>
            <person name="Young S."/>
            <person name="Ho-Il K."/>
            <person name="Hahn J.H."/>
            <person name="Sangsakoo G."/>
            <person name="Vanavichit A."/>
            <person name="de Mattos Luiz.A.T."/>
            <person name="Zimmer P.D."/>
            <person name="Malone G."/>
            <person name="Dellagostin O."/>
            <person name="de Oliveira A.C."/>
            <person name="Bevan M."/>
            <person name="Bancroft I."/>
            <person name="Minx P."/>
            <person name="Cordum H."/>
            <person name="Wilson R."/>
            <person name="Cheng Z."/>
            <person name="Jin W."/>
            <person name="Jiang J."/>
            <person name="Leong S.A."/>
            <person name="Iwama H."/>
            <person name="Gojobori T."/>
            <person name="Itoh T."/>
            <person name="Niimura Y."/>
            <person name="Fujii Y."/>
            <person name="Habara T."/>
            <person name="Sakai H."/>
            <person name="Sato Y."/>
            <person name="Wilson G."/>
            <person name="Kumar K."/>
            <person name="McCouch S."/>
            <person name="Juretic N."/>
            <person name="Hoen D."/>
            <person name="Wright S."/>
            <person name="Bruskiewich R."/>
            <person name="Bureau T."/>
            <person name="Miyao A."/>
            <person name="Hirochika H."/>
            <person name="Nishikawa T."/>
            <person name="Kadowaki K."/>
            <person name="Sugiura M."/>
            <person name="Burr B."/>
            <person name="Sasaki T."/>
        </authorList>
    </citation>
    <scope>NUCLEOTIDE SEQUENCE [LARGE SCALE GENOMIC DNA]</scope>
    <source>
        <strain evidence="4">cv. Nipponbare</strain>
    </source>
</reference>
<dbReference type="EMBL" id="AC136216">
    <property type="protein sequence ID" value="AAT58818.1"/>
    <property type="molecule type" value="Genomic_DNA"/>
</dbReference>
<proteinExistence type="predicted"/>
<feature type="transmembrane region" description="Helical" evidence="2">
    <location>
        <begin position="174"/>
        <end position="193"/>
    </location>
</feature>
<name>Q6I5D7_ORYSJ</name>
<keyword evidence="2" id="KW-0472">Membrane</keyword>
<keyword evidence="2" id="KW-0812">Transmembrane</keyword>
<feature type="compositionally biased region" description="Basic residues" evidence="1">
    <location>
        <begin position="9"/>
        <end position="27"/>
    </location>
</feature>
<feature type="compositionally biased region" description="Low complexity" evidence="1">
    <location>
        <begin position="28"/>
        <end position="41"/>
    </location>
</feature>
<feature type="compositionally biased region" description="Basic and acidic residues" evidence="1">
    <location>
        <begin position="87"/>
        <end position="117"/>
    </location>
</feature>
<sequence length="337" mass="35840">MLTAAVAGRRPRPHRPPSHGRLPRGRRTAAAPPTAAHGRLAPLPPHGRLPRGRLAPPPPRGRLATSRRRAVASLRRRHLVPSPPPGRSREGKEEEEAGIERGSREGKEEGEGPGKEGDIEEALEADTERLKEERKKRGLKGGDSMGIFTPAVAVVGVFVIVVQGGGSSKQRRAGAGVAVAVVVVLLLHAAPAAPAQGSLQGTRTCQMDTTSLAVLSCQEWPPSGSCCDALRYAIDEQPSDVSDRGLCCLCVYIVTMRLISVDLPYVYRVCRGKDAEAVAAWIALQPPPVYDCTVMGNGMLLPHRGPVAAAPVIQREGEAAQAVVRVGRRRRSSSSSI</sequence>
<organism evidence="3 4">
    <name type="scientific">Oryza sativa subsp. japonica</name>
    <name type="common">Rice</name>
    <dbReference type="NCBI Taxonomy" id="39947"/>
    <lineage>
        <taxon>Eukaryota</taxon>
        <taxon>Viridiplantae</taxon>
        <taxon>Streptophyta</taxon>
        <taxon>Embryophyta</taxon>
        <taxon>Tracheophyta</taxon>
        <taxon>Spermatophyta</taxon>
        <taxon>Magnoliopsida</taxon>
        <taxon>Liliopsida</taxon>
        <taxon>Poales</taxon>
        <taxon>Poaceae</taxon>
        <taxon>BOP clade</taxon>
        <taxon>Oryzoideae</taxon>
        <taxon>Oryzeae</taxon>
        <taxon>Oryzinae</taxon>
        <taxon>Oryza</taxon>
        <taxon>Oryza sativa</taxon>
    </lineage>
</organism>
<feature type="transmembrane region" description="Helical" evidence="2">
    <location>
        <begin position="144"/>
        <end position="162"/>
    </location>
</feature>
<keyword evidence="2" id="KW-1133">Transmembrane helix</keyword>
<gene>
    <name evidence="3" type="ORF">OSJNBa0022J22.11</name>
</gene>
<dbReference type="Proteomes" id="UP000000763">
    <property type="component" value="Chromosome 5"/>
</dbReference>
<dbReference type="AlphaFoldDB" id="Q6I5D7"/>
<evidence type="ECO:0000256" key="2">
    <source>
        <dbReference type="SAM" id="Phobius"/>
    </source>
</evidence>
<feature type="compositionally biased region" description="Basic and acidic residues" evidence="1">
    <location>
        <begin position="126"/>
        <end position="135"/>
    </location>
</feature>
<evidence type="ECO:0000256" key="1">
    <source>
        <dbReference type="SAM" id="MobiDB-lite"/>
    </source>
</evidence>
<evidence type="ECO:0000313" key="3">
    <source>
        <dbReference type="EMBL" id="AAT58818.1"/>
    </source>
</evidence>
<feature type="region of interest" description="Disordered" evidence="1">
    <location>
        <begin position="1"/>
        <end position="142"/>
    </location>
</feature>
<protein>
    <submittedName>
        <fullName evidence="3">Uncharacterized protein</fullName>
    </submittedName>
</protein>
<reference evidence="4" key="2">
    <citation type="journal article" date="2008" name="Nucleic Acids Res.">
        <title>The rice annotation project database (RAP-DB): 2008 update.</title>
        <authorList>
            <consortium name="The rice annotation project (RAP)"/>
        </authorList>
    </citation>
    <scope>GENOME REANNOTATION</scope>
    <source>
        <strain evidence="4">cv. Nipponbare</strain>
    </source>
</reference>
<feature type="compositionally biased region" description="Basic residues" evidence="1">
    <location>
        <begin position="65"/>
        <end position="79"/>
    </location>
</feature>
<evidence type="ECO:0000313" key="4">
    <source>
        <dbReference type="Proteomes" id="UP000000763"/>
    </source>
</evidence>
<accession>Q6I5D7</accession>